<gene>
    <name evidence="2" type="ORF">DNU06_06075</name>
</gene>
<dbReference type="RefSeq" id="WP_111062403.1">
    <property type="nucleotide sequence ID" value="NZ_JBHUCU010000002.1"/>
</dbReference>
<feature type="domain" description="N-acetyltransferase" evidence="1">
    <location>
        <begin position="11"/>
        <end position="154"/>
    </location>
</feature>
<sequence>MNFTKINVIAKAFNELTNNELYDLLALRTNVFVVEQNCPYPELDYKDQVAIHVLIYHKNTLIAVSRILPPNISYPEVSIGRVATAKEFRGNKIGYFLMENNMAHVLKLYGKVPVRISAQSYLQKFYEHFLFKFTGKSYLEDGIPHLEMLYIPKD</sequence>
<evidence type="ECO:0000259" key="1">
    <source>
        <dbReference type="PROSITE" id="PS51186"/>
    </source>
</evidence>
<organism evidence="2 3">
    <name type="scientific">Putridiphycobacter roseus</name>
    <dbReference type="NCBI Taxonomy" id="2219161"/>
    <lineage>
        <taxon>Bacteria</taxon>
        <taxon>Pseudomonadati</taxon>
        <taxon>Bacteroidota</taxon>
        <taxon>Flavobacteriia</taxon>
        <taxon>Flavobacteriales</taxon>
        <taxon>Crocinitomicaceae</taxon>
        <taxon>Putridiphycobacter</taxon>
    </lineage>
</organism>
<dbReference type="InterPro" id="IPR000182">
    <property type="entry name" value="GNAT_dom"/>
</dbReference>
<proteinExistence type="predicted"/>
<comment type="caution">
    <text evidence="2">The sequence shown here is derived from an EMBL/GenBank/DDBJ whole genome shotgun (WGS) entry which is preliminary data.</text>
</comment>
<dbReference type="InterPro" id="IPR016181">
    <property type="entry name" value="Acyl_CoA_acyltransferase"/>
</dbReference>
<dbReference type="AlphaFoldDB" id="A0A2W1NRK2"/>
<evidence type="ECO:0000313" key="2">
    <source>
        <dbReference type="EMBL" id="PZE18252.1"/>
    </source>
</evidence>
<keyword evidence="3" id="KW-1185">Reference proteome</keyword>
<dbReference type="EMBL" id="QKSB01000002">
    <property type="protein sequence ID" value="PZE18252.1"/>
    <property type="molecule type" value="Genomic_DNA"/>
</dbReference>
<dbReference type="PROSITE" id="PS51186">
    <property type="entry name" value="GNAT"/>
    <property type="match status" value="1"/>
</dbReference>
<dbReference type="CDD" id="cd04301">
    <property type="entry name" value="NAT_SF"/>
    <property type="match status" value="1"/>
</dbReference>
<reference evidence="2 3" key="1">
    <citation type="submission" date="2018-06" db="EMBL/GenBank/DDBJ databases">
        <title>The draft genome sequence of Crocinitomix sp. SM1701.</title>
        <authorList>
            <person name="Zhang X."/>
        </authorList>
    </citation>
    <scope>NUCLEOTIDE SEQUENCE [LARGE SCALE GENOMIC DNA]</scope>
    <source>
        <strain evidence="2 3">SM1701</strain>
    </source>
</reference>
<dbReference type="Proteomes" id="UP000249248">
    <property type="component" value="Unassembled WGS sequence"/>
</dbReference>
<protein>
    <submittedName>
        <fullName evidence="2">GNAT family N-acetyltransferase</fullName>
    </submittedName>
</protein>
<keyword evidence="2" id="KW-0808">Transferase</keyword>
<dbReference type="GO" id="GO:0016747">
    <property type="term" value="F:acyltransferase activity, transferring groups other than amino-acyl groups"/>
    <property type="evidence" value="ECO:0007669"/>
    <property type="project" value="InterPro"/>
</dbReference>
<dbReference type="SUPFAM" id="SSF55729">
    <property type="entry name" value="Acyl-CoA N-acyltransferases (Nat)"/>
    <property type="match status" value="1"/>
</dbReference>
<accession>A0A2W1NRK2</accession>
<evidence type="ECO:0000313" key="3">
    <source>
        <dbReference type="Proteomes" id="UP000249248"/>
    </source>
</evidence>
<name>A0A2W1NRK2_9FLAO</name>
<dbReference type="Gene3D" id="3.40.630.30">
    <property type="match status" value="1"/>
</dbReference>
<dbReference type="Pfam" id="PF13673">
    <property type="entry name" value="Acetyltransf_10"/>
    <property type="match status" value="1"/>
</dbReference>
<dbReference type="OrthoDB" id="9796171at2"/>